<evidence type="ECO:0000256" key="1">
    <source>
        <dbReference type="SAM" id="MobiDB-lite"/>
    </source>
</evidence>
<feature type="compositionally biased region" description="Low complexity" evidence="1">
    <location>
        <begin position="1049"/>
        <end position="1061"/>
    </location>
</feature>
<feature type="region of interest" description="Disordered" evidence="1">
    <location>
        <begin position="1331"/>
        <end position="1399"/>
    </location>
</feature>
<feature type="region of interest" description="Disordered" evidence="1">
    <location>
        <begin position="476"/>
        <end position="514"/>
    </location>
</feature>
<sequence length="1445" mass="150653">MEEHAPAGRKASTHPESIPLAALPGEQTCLFDVRPASGPLSSQALLEEDALPQTLHSPPATVDLDDESFHPAGYRSASVGHLPGAAGRWATLGLWLRALLARMSATIIGCAFREAVAGLLLALPIMVVPLAQLHDPHPGHGPPGGLAPRVRLPRDGPPAPDRWTCLADRWTGRACVAAPVSRYATHEVLLAASAAHLATLCQASSFVGKTLRFAVRASISVVVGATFGLATHALNFVPLRAAITLIGLLTVALLPPWRHQWTSVGSGSAARAVGHSVLLAIAARPAFHVWCPTRDFRQAALAAASTRVAAAAAASEGPDFWAAIAGAMAATEGGEFCDALTARWPAPSERLPAGRWPPAPVWLLGASVTGVYTASALAIALVAVGLGSPRAAGLLRRSVFRGHGVLLLWLAFGRRALLSPEAARKLLRTAQDHLVDALWESPITLAEGYSTFSLNPVGYSVERLRRGARAAGRLLAASSPDPGAGPGPGRTDAPAAGEPPAAGRPASTLQPHRALASARARMRGTFTPDRYLALLFGPHFGLRPREYGRLIGELARLAGLAAATVSLDVTPARATSGSPIGPQAACQMDVLGAREVAAFLLLEAYREPGAWRPVDRAVLDALVARLTANKADDALSAGQSLLHLAHLEVLAGLVAVRRGLAETREPNEHCTGTLDREPLPCQAAAVWPPLEALQAARAPAEQELPRMQTQRRSLVGGFPRRLWRNFLAVADPAVARSSIALTLVASVAMVDPTWWPHQWQRDLASGWSSATTLTTMLLVVRPTLGQMAPVLLWRGTGAGVCAALASCLIVPLARVMVLLVERLTVGSQMGVAAAGPAVAGAGGTAAEALAAVATGAVLSPAGIWLQVVGRLAWLSTVAMGLFILLVVAHTLRLLGFPIFGLQLAAVAPGAVADASRAALLALNTPIGQRGAVLPPGGMGGGWFAAALQASGQRLVAIWLGLLAAGLMASLTLVRPAPLAGRRFAQQLQVISDLLSASLAETLAPHSRQSARRMNATNTPFLMASTGSALLIPLEDERKDRQPAESPLDAASEPSSPGASSGPEDRALAATAGPPATHMAAGLAHQGDPPAGQCAEASDAGTWPAPVARSRGQVVRVRAEIRGHQSSTPAPGPASAPPDRAQSAPSSPTTPGKATDPLPAHRASTRMPSCWRRQWWQWSTPPGGPSTGQDMAGEPSAPEQPPEHPADDELLPAARLHALEEDSAGCPATEACALAVGRRPDGPAIGWAPGWWLSLSGDILRECQALQPAAGMERRRAAALMAASTPTYGACVEEDPGQVLLSRARRVMHFCILVDLGYWHVDQAHRARRRRQFAGSDRATALATPRRQGQVGRLLWRTASGPDAPAMQAEGHPPGPAPAPAPAPGQERDRHRKQDQPGVDLLGRPSACSCALCHADRPTREALQFALVAARGAIVELNAALQKAGA</sequence>
<dbReference type="RefSeq" id="XP_009492955.1">
    <property type="nucleotide sequence ID" value="XM_009494680.1"/>
</dbReference>
<feature type="compositionally biased region" description="Low complexity" evidence="1">
    <location>
        <begin position="489"/>
        <end position="506"/>
    </location>
</feature>
<dbReference type="EMBL" id="KB932201">
    <property type="protein sequence ID" value="KCV73254.1"/>
    <property type="molecule type" value="Genomic_DNA"/>
</dbReference>
<protein>
    <submittedName>
        <fullName evidence="3">Uncharacterized protein</fullName>
    </submittedName>
</protein>
<feature type="compositionally biased region" description="Pro residues" evidence="1">
    <location>
        <begin position="1372"/>
        <end position="1382"/>
    </location>
</feature>
<dbReference type="Proteomes" id="UP000030693">
    <property type="component" value="Unassembled WGS sequence"/>
</dbReference>
<feature type="region of interest" description="Disordered" evidence="1">
    <location>
        <begin position="1038"/>
        <end position="1206"/>
    </location>
</feature>
<proteinExistence type="predicted"/>
<feature type="transmembrane region" description="Helical" evidence="2">
    <location>
        <begin position="791"/>
        <end position="813"/>
    </location>
</feature>
<keyword evidence="4" id="KW-1185">Reference proteome</keyword>
<feature type="transmembrane region" description="Helical" evidence="2">
    <location>
        <begin position="871"/>
        <end position="891"/>
    </location>
</feature>
<keyword evidence="2" id="KW-0812">Transmembrane</keyword>
<keyword evidence="2" id="KW-0472">Membrane</keyword>
<organism evidence="3">
    <name type="scientific">Fonticula alba</name>
    <name type="common">Slime mold</name>
    <dbReference type="NCBI Taxonomy" id="691883"/>
    <lineage>
        <taxon>Eukaryota</taxon>
        <taxon>Rotosphaerida</taxon>
        <taxon>Fonticulaceae</taxon>
        <taxon>Fonticula</taxon>
    </lineage>
</organism>
<feature type="compositionally biased region" description="Polar residues" evidence="1">
    <location>
        <begin position="1142"/>
        <end position="1151"/>
    </location>
</feature>
<evidence type="ECO:0000256" key="2">
    <source>
        <dbReference type="SAM" id="Phobius"/>
    </source>
</evidence>
<evidence type="ECO:0000313" key="4">
    <source>
        <dbReference type="Proteomes" id="UP000030693"/>
    </source>
</evidence>
<evidence type="ECO:0000313" key="3">
    <source>
        <dbReference type="EMBL" id="KCV73254.1"/>
    </source>
</evidence>
<dbReference type="GeneID" id="20525520"/>
<gene>
    <name evidence="3" type="ORF">H696_00795</name>
</gene>
<reference evidence="3" key="1">
    <citation type="submission" date="2013-04" db="EMBL/GenBank/DDBJ databases">
        <title>The Genome Sequence of Fonticula alba ATCC 38817.</title>
        <authorList>
            <consortium name="The Broad Institute Genomics Platform"/>
            <person name="Russ C."/>
            <person name="Cuomo C."/>
            <person name="Burger G."/>
            <person name="Gray M.W."/>
            <person name="Holland P.W.H."/>
            <person name="King N."/>
            <person name="Lang F.B.F."/>
            <person name="Roger A.J."/>
            <person name="Ruiz-Trillo I."/>
            <person name="Brown M."/>
            <person name="Walker B."/>
            <person name="Young S."/>
            <person name="Zeng Q."/>
            <person name="Gargeya S."/>
            <person name="Fitzgerald M."/>
            <person name="Haas B."/>
            <person name="Abouelleil A."/>
            <person name="Allen A.W."/>
            <person name="Alvarado L."/>
            <person name="Arachchi H.M."/>
            <person name="Berlin A.M."/>
            <person name="Chapman S.B."/>
            <person name="Gainer-Dewar J."/>
            <person name="Goldberg J."/>
            <person name="Griggs A."/>
            <person name="Gujja S."/>
            <person name="Hansen M."/>
            <person name="Howarth C."/>
            <person name="Imamovic A."/>
            <person name="Ireland A."/>
            <person name="Larimer J."/>
            <person name="McCowan C."/>
            <person name="Murphy C."/>
            <person name="Pearson M."/>
            <person name="Poon T.W."/>
            <person name="Priest M."/>
            <person name="Roberts A."/>
            <person name="Saif S."/>
            <person name="Shea T."/>
            <person name="Sisk P."/>
            <person name="Sykes S."/>
            <person name="Wortman J."/>
            <person name="Nusbaum C."/>
            <person name="Birren B."/>
        </authorList>
    </citation>
    <scope>NUCLEOTIDE SEQUENCE [LARGE SCALE GENOMIC DNA]</scope>
    <source>
        <strain evidence="3">ATCC 38817</strain>
    </source>
</reference>
<feature type="compositionally biased region" description="Basic and acidic residues" evidence="1">
    <location>
        <begin position="1385"/>
        <end position="1394"/>
    </location>
</feature>
<feature type="transmembrane region" description="Helical" evidence="2">
    <location>
        <begin position="833"/>
        <end position="859"/>
    </location>
</feature>
<feature type="transmembrane region" description="Helical" evidence="2">
    <location>
        <begin position="955"/>
        <end position="973"/>
    </location>
</feature>
<name>A0A058ZFW8_FONAL</name>
<keyword evidence="2" id="KW-1133">Transmembrane helix</keyword>
<accession>A0A058ZFW8</accession>